<proteinExistence type="inferred from homology"/>
<dbReference type="Proteomes" id="UP001596013">
    <property type="component" value="Unassembled WGS sequence"/>
</dbReference>
<dbReference type="Pfam" id="PF01553">
    <property type="entry name" value="Acyltransferase"/>
    <property type="match status" value="1"/>
</dbReference>
<evidence type="ECO:0000313" key="6">
    <source>
        <dbReference type="Proteomes" id="UP001596013"/>
    </source>
</evidence>
<dbReference type="SUPFAM" id="SSF56801">
    <property type="entry name" value="Acetyl-CoA synthetase-like"/>
    <property type="match status" value="1"/>
</dbReference>
<dbReference type="InterPro" id="IPR009081">
    <property type="entry name" value="PP-bd_ACP"/>
</dbReference>
<evidence type="ECO:0000256" key="1">
    <source>
        <dbReference type="ARBA" id="ARBA00006432"/>
    </source>
</evidence>
<dbReference type="RefSeq" id="WP_377306228.1">
    <property type="nucleotide sequence ID" value="NZ_JBHSMK010000009.1"/>
</dbReference>
<keyword evidence="3" id="KW-0812">Transmembrane</keyword>
<dbReference type="InterPro" id="IPR045851">
    <property type="entry name" value="AMP-bd_C_sf"/>
</dbReference>
<dbReference type="CDD" id="cd05931">
    <property type="entry name" value="FAAL"/>
    <property type="match status" value="1"/>
</dbReference>
<dbReference type="PROSITE" id="PS50075">
    <property type="entry name" value="CARRIER"/>
    <property type="match status" value="1"/>
</dbReference>
<protein>
    <submittedName>
        <fullName evidence="5">AMP-binding protein</fullName>
    </submittedName>
</protein>
<comment type="caution">
    <text evidence="5">The sequence shown here is derived from an EMBL/GenBank/DDBJ whole genome shotgun (WGS) entry which is preliminary data.</text>
</comment>
<dbReference type="SUPFAM" id="SSF69593">
    <property type="entry name" value="Glycerol-3-phosphate (1)-acyltransferase"/>
    <property type="match status" value="1"/>
</dbReference>
<evidence type="ECO:0000256" key="3">
    <source>
        <dbReference type="SAM" id="Phobius"/>
    </source>
</evidence>
<dbReference type="Pfam" id="PF00501">
    <property type="entry name" value="AMP-binding"/>
    <property type="match status" value="1"/>
</dbReference>
<keyword evidence="2" id="KW-0436">Ligase</keyword>
<dbReference type="InterPro" id="IPR036736">
    <property type="entry name" value="ACP-like_sf"/>
</dbReference>
<dbReference type="SMART" id="SM00563">
    <property type="entry name" value="PlsC"/>
    <property type="match status" value="1"/>
</dbReference>
<dbReference type="InterPro" id="IPR000873">
    <property type="entry name" value="AMP-dep_synth/lig_dom"/>
</dbReference>
<dbReference type="PANTHER" id="PTHR22754:SF32">
    <property type="entry name" value="DISCO-INTERACTING PROTEIN 2"/>
    <property type="match status" value="1"/>
</dbReference>
<organism evidence="5 6">
    <name type="scientific">Rhodanobacter umsongensis</name>
    <dbReference type="NCBI Taxonomy" id="633153"/>
    <lineage>
        <taxon>Bacteria</taxon>
        <taxon>Pseudomonadati</taxon>
        <taxon>Pseudomonadota</taxon>
        <taxon>Gammaproteobacteria</taxon>
        <taxon>Lysobacterales</taxon>
        <taxon>Rhodanobacteraceae</taxon>
        <taxon>Rhodanobacter</taxon>
    </lineage>
</organism>
<dbReference type="Gene3D" id="3.30.300.30">
    <property type="match status" value="1"/>
</dbReference>
<comment type="similarity">
    <text evidence="1">Belongs to the ATP-dependent AMP-binding enzyme family.</text>
</comment>
<dbReference type="InterPro" id="IPR042099">
    <property type="entry name" value="ANL_N_sf"/>
</dbReference>
<dbReference type="Pfam" id="PF00550">
    <property type="entry name" value="PP-binding"/>
    <property type="match status" value="1"/>
</dbReference>
<gene>
    <name evidence="5" type="ORF">ACFPME_13795</name>
</gene>
<dbReference type="Gene3D" id="1.10.1200.10">
    <property type="entry name" value="ACP-like"/>
    <property type="match status" value="1"/>
</dbReference>
<keyword evidence="3" id="KW-1133">Transmembrane helix</keyword>
<name>A0ABW0JQJ2_9GAMM</name>
<dbReference type="EMBL" id="JBHSMK010000009">
    <property type="protein sequence ID" value="MFC5437630.1"/>
    <property type="molecule type" value="Genomic_DNA"/>
</dbReference>
<evidence type="ECO:0000256" key="2">
    <source>
        <dbReference type="ARBA" id="ARBA00022598"/>
    </source>
</evidence>
<sequence>MSEEIAGLLHELRPQETHPPVVRIDARLDRDLGLDSLSRMELLARLEKRLHVTIPERLAMEAQTPADLLRALAASSAQPASIDVDTALASARQEPLATPDGANTLPEVLAWHARRHPDRMHVHFAGGDGDGDGVELSYAELYAAANETACGLQQAGLRAGDPVALMFPTHPDLLIAFFGVMLAGGVPVPLYPPLRPSELGEYWRRQTGILRNCGARLMLVAPVLFEHRHAIGALAGSVGRLLTVASLREAHGQPEPVPHRGDDLALLQYTSGSTADPKGVMLTHDNLLANIRIMGRLVGASATDTFVSWLPLYHDMGLIGAWLGSLYFGIPLILMPPQAFLLHPEQWLRAIHRFRATLSAAPNFACELCLHRVEEDTLGELDLRCLRICFCGAEPVFPETMERFIARFARFGLSPGALLPVYGLAENSLGLTFPPPGRGVRVLRIRQDRFLRSGDAVATDDPGEPSLRFVSCGAPLPEHELRIVDEYDHALPDGRQGRIQFQGPSATAGYFRNPSLTRQLLHDGWRDTGDLGFLSEGELYLTGRVKDVIIRAGQHLHPQGIEQAVGDVRGVRRGRVAAFGTHSQGTERLVVVAETRATDPAQRQALQQAVNAAVQACAGAPADDVVLAAPGTILKTSSGKLRRSACRSAFETGRLDTPDRWRLLAVAARSQRDRLLRAARRAGTLAYAAYAWLVLGIATAPTLLCMALPLSHAKRWSVSRQLLRMLAAATGIRIRVNQLEAPPSRPCVFVCNHASYVDALVLMCALPRPVTFIVKQELATQPVLGWALNRLGVMFVARSDPYAQAVQQVRASTRDVLFFPEGTFRHMPGLVHFRLGAFVAAVEADMPVVPVALKGTRTILRGDERLPQPGAVTVTIAAAAYPDTATDPWSEALRLAAATRTSILEHCGEPDAGEARPEMPTAA</sequence>
<dbReference type="Gene3D" id="3.40.50.12780">
    <property type="entry name" value="N-terminal domain of ligase-like"/>
    <property type="match status" value="1"/>
</dbReference>
<keyword evidence="3" id="KW-0472">Membrane</keyword>
<dbReference type="InterPro" id="IPR040097">
    <property type="entry name" value="FAAL/FAAC"/>
</dbReference>
<dbReference type="InterPro" id="IPR002123">
    <property type="entry name" value="Plipid/glycerol_acylTrfase"/>
</dbReference>
<evidence type="ECO:0000259" key="4">
    <source>
        <dbReference type="PROSITE" id="PS50075"/>
    </source>
</evidence>
<dbReference type="SUPFAM" id="SSF47336">
    <property type="entry name" value="ACP-like"/>
    <property type="match status" value="1"/>
</dbReference>
<keyword evidence="6" id="KW-1185">Reference proteome</keyword>
<feature type="transmembrane region" description="Helical" evidence="3">
    <location>
        <begin position="687"/>
        <end position="710"/>
    </location>
</feature>
<evidence type="ECO:0000313" key="5">
    <source>
        <dbReference type="EMBL" id="MFC5437630.1"/>
    </source>
</evidence>
<reference evidence="6" key="1">
    <citation type="journal article" date="2019" name="Int. J. Syst. Evol. Microbiol.">
        <title>The Global Catalogue of Microorganisms (GCM) 10K type strain sequencing project: providing services to taxonomists for standard genome sequencing and annotation.</title>
        <authorList>
            <consortium name="The Broad Institute Genomics Platform"/>
            <consortium name="The Broad Institute Genome Sequencing Center for Infectious Disease"/>
            <person name="Wu L."/>
            <person name="Ma J."/>
        </authorList>
    </citation>
    <scope>NUCLEOTIDE SEQUENCE [LARGE SCALE GENOMIC DNA]</scope>
    <source>
        <strain evidence="6">JCM 17130</strain>
    </source>
</reference>
<dbReference type="PANTHER" id="PTHR22754">
    <property type="entry name" value="DISCO-INTERACTING PROTEIN 2 DIP2 -RELATED"/>
    <property type="match status" value="1"/>
</dbReference>
<dbReference type="CDD" id="cd07989">
    <property type="entry name" value="LPLAT_AGPAT-like"/>
    <property type="match status" value="1"/>
</dbReference>
<accession>A0ABW0JQJ2</accession>
<feature type="domain" description="Carrier" evidence="4">
    <location>
        <begin position="1"/>
        <end position="76"/>
    </location>
</feature>